<sequence length="59" mass="6649">MLARMGAGFTLEPQAPESREARTLKDLHAARTGLIKDRTRLRNRAQTEDITVLTRQSKA</sequence>
<proteinExistence type="predicted"/>
<gene>
    <name evidence="2" type="ORF">PAA8504_04293</name>
</gene>
<evidence type="ECO:0000256" key="1">
    <source>
        <dbReference type="SAM" id="MobiDB-lite"/>
    </source>
</evidence>
<dbReference type="Proteomes" id="UP000244912">
    <property type="component" value="Unassembled WGS sequence"/>
</dbReference>
<reference evidence="2 3" key="1">
    <citation type="submission" date="2018-03" db="EMBL/GenBank/DDBJ databases">
        <authorList>
            <person name="Keele B.F."/>
        </authorList>
    </citation>
    <scope>NUCLEOTIDE SEQUENCE [LARGE SCALE GENOMIC DNA]</scope>
    <source>
        <strain evidence="2 3">CECT 8504</strain>
    </source>
</reference>
<accession>A0A2R8C214</accession>
<dbReference type="EMBL" id="ONZF01000020">
    <property type="protein sequence ID" value="SPJ26433.1"/>
    <property type="molecule type" value="Genomic_DNA"/>
</dbReference>
<organism evidence="2 3">
    <name type="scientific">Palleronia abyssalis</name>
    <dbReference type="NCBI Taxonomy" id="1501240"/>
    <lineage>
        <taxon>Bacteria</taxon>
        <taxon>Pseudomonadati</taxon>
        <taxon>Pseudomonadota</taxon>
        <taxon>Alphaproteobacteria</taxon>
        <taxon>Rhodobacterales</taxon>
        <taxon>Roseobacteraceae</taxon>
        <taxon>Palleronia</taxon>
    </lineage>
</organism>
<keyword evidence="3" id="KW-1185">Reference proteome</keyword>
<evidence type="ECO:0000313" key="3">
    <source>
        <dbReference type="Proteomes" id="UP000244912"/>
    </source>
</evidence>
<name>A0A2R8C214_9RHOB</name>
<protein>
    <submittedName>
        <fullName evidence="2">Uncharacterized protein</fullName>
    </submittedName>
</protein>
<feature type="region of interest" description="Disordered" evidence="1">
    <location>
        <begin position="1"/>
        <end position="20"/>
    </location>
</feature>
<dbReference type="AlphaFoldDB" id="A0A2R8C214"/>
<evidence type="ECO:0000313" key="2">
    <source>
        <dbReference type="EMBL" id="SPJ26433.1"/>
    </source>
</evidence>